<keyword evidence="1" id="KW-1133">Transmembrane helix</keyword>
<accession>A0A8X6UHR3</accession>
<dbReference type="EMBL" id="BMAW01126308">
    <property type="protein sequence ID" value="GFU16199.1"/>
    <property type="molecule type" value="Genomic_DNA"/>
</dbReference>
<dbReference type="InterPro" id="IPR006621">
    <property type="entry name" value="Nose-resist-to-fluoxetine_N"/>
</dbReference>
<dbReference type="OrthoDB" id="118951at2759"/>
<comment type="caution">
    <text evidence="4">The sequence shown here is derived from an EMBL/GenBank/DDBJ whole genome shotgun (WGS) entry which is preliminary data.</text>
</comment>
<feature type="transmembrane region" description="Helical" evidence="1">
    <location>
        <begin position="487"/>
        <end position="509"/>
    </location>
</feature>
<evidence type="ECO:0000313" key="4">
    <source>
        <dbReference type="EMBL" id="GFU16199.1"/>
    </source>
</evidence>
<sequence length="750" mass="86033">MFSRNSKLIIAFAFHACSVGLVFSQTGENTNTHHNYDFVKLIQNSAELISTANDQKSFSEEDRTFLKEINYFLRNYIKVILSDLLSQTDSSKCVRDLEFVFENLKSGIWAMKMLDSYGKPESGVLIGNVKWLGEYNECLDIQAPPKPYENVGHFQGKYCTLQIPLKFGNMSLPLSMGVCLPNSCNPSGPINGLLQNINITGYFPTYNESIDSFLNDTTLTCQNTSPRELTTGAIFIICVISIFAFLSLIGSLITAYEYYLKRNTKREPTCGANASDKLSINSELEKLSRRGSNDVLVIQTAQENILPDWIENCKPFFNCFCVFTNGEKILNTSSTEGQLPSLHGIRFLSMSWVILCHGYAFGFSAIRNTAETINFIDNWTFQIILNGFYSVDSFFVLSGFLVAYLFFQQAAKTDGKIPWLYFYIHRYVRLTPVYMMVMAFYTTLMGYLGSGPIWVLKDTDPNCQANWWWNLLYINNFQSASDQCMGWAWYLANDMQFYVISPLFLVTLFRWPKIGYSIMALFLGISFVSNFVLTYEYNLFTGLGNIIEQADNIVDFMPRWTDFFNKLYIKPYTRMSPYLVGIILAYYLFRRKQNNSGKLNLITLTIGWIAASAMTLSCVFGLYHHKQTIIEASFYNALNRTCFACGLAWVMFVCIIGQGDIVNRILSWKVWIPLSRLTFCAYLVHPIVEFTYYYSVKRLFEFSHITVVMFYIGFLVISYAAALVTSLLFESPVIRLERLIRNQFMPRNVL</sequence>
<feature type="transmembrane region" description="Helical" evidence="1">
    <location>
        <begin position="516"/>
        <end position="535"/>
    </location>
</feature>
<name>A0A8X6UHR3_NEPPI</name>
<feature type="transmembrane region" description="Helical" evidence="1">
    <location>
        <begin position="347"/>
        <end position="366"/>
    </location>
</feature>
<evidence type="ECO:0000313" key="5">
    <source>
        <dbReference type="Proteomes" id="UP000887013"/>
    </source>
</evidence>
<dbReference type="GO" id="GO:0016747">
    <property type="term" value="F:acyltransferase activity, transferring groups other than amino-acyl groups"/>
    <property type="evidence" value="ECO:0007669"/>
    <property type="project" value="InterPro"/>
</dbReference>
<keyword evidence="5" id="KW-1185">Reference proteome</keyword>
<feature type="transmembrane region" description="Helical" evidence="1">
    <location>
        <begin position="708"/>
        <end position="729"/>
    </location>
</feature>
<gene>
    <name evidence="4" type="primary">nrf-6</name>
    <name evidence="4" type="ORF">NPIL_85471</name>
</gene>
<dbReference type="AlphaFoldDB" id="A0A8X6UHR3"/>
<dbReference type="SMART" id="SM00703">
    <property type="entry name" value="NRF"/>
    <property type="match status" value="1"/>
</dbReference>
<feature type="transmembrane region" description="Helical" evidence="1">
    <location>
        <begin position="232"/>
        <end position="256"/>
    </location>
</feature>
<feature type="transmembrane region" description="Helical" evidence="1">
    <location>
        <begin position="668"/>
        <end position="688"/>
    </location>
</feature>
<evidence type="ECO:0000256" key="2">
    <source>
        <dbReference type="SAM" id="SignalP"/>
    </source>
</evidence>
<evidence type="ECO:0000259" key="3">
    <source>
        <dbReference type="SMART" id="SM00703"/>
    </source>
</evidence>
<dbReference type="InterPro" id="IPR052728">
    <property type="entry name" value="O2_lipid_transport_reg"/>
</dbReference>
<dbReference type="PANTHER" id="PTHR11161">
    <property type="entry name" value="O-ACYLTRANSFERASE"/>
    <property type="match status" value="1"/>
</dbReference>
<proteinExistence type="predicted"/>
<dbReference type="Proteomes" id="UP000887013">
    <property type="component" value="Unassembled WGS sequence"/>
</dbReference>
<dbReference type="PANTHER" id="PTHR11161:SF0">
    <property type="entry name" value="O-ACYLTRANSFERASE LIKE PROTEIN"/>
    <property type="match status" value="1"/>
</dbReference>
<feature type="domain" description="Nose resistant-to-fluoxetine protein N-terminal" evidence="3">
    <location>
        <begin position="90"/>
        <end position="208"/>
    </location>
</feature>
<keyword evidence="2" id="KW-0732">Signal</keyword>
<feature type="transmembrane region" description="Helical" evidence="1">
    <location>
        <begin position="572"/>
        <end position="589"/>
    </location>
</feature>
<dbReference type="InterPro" id="IPR002656">
    <property type="entry name" value="Acyl_transf_3_dom"/>
</dbReference>
<keyword evidence="1" id="KW-0472">Membrane</keyword>
<reference evidence="4" key="1">
    <citation type="submission" date="2020-08" db="EMBL/GenBank/DDBJ databases">
        <title>Multicomponent nature underlies the extraordinary mechanical properties of spider dragline silk.</title>
        <authorList>
            <person name="Kono N."/>
            <person name="Nakamura H."/>
            <person name="Mori M."/>
            <person name="Yoshida Y."/>
            <person name="Ohtoshi R."/>
            <person name="Malay A.D."/>
            <person name="Moran D.A.P."/>
            <person name="Tomita M."/>
            <person name="Numata K."/>
            <person name="Arakawa K."/>
        </authorList>
    </citation>
    <scope>NUCLEOTIDE SEQUENCE</scope>
</reference>
<feature type="transmembrane region" description="Helical" evidence="1">
    <location>
        <begin position="427"/>
        <end position="448"/>
    </location>
</feature>
<feature type="transmembrane region" description="Helical" evidence="1">
    <location>
        <begin position="601"/>
        <end position="625"/>
    </location>
</feature>
<evidence type="ECO:0000256" key="1">
    <source>
        <dbReference type="SAM" id="Phobius"/>
    </source>
</evidence>
<dbReference type="Pfam" id="PF20146">
    <property type="entry name" value="NRF"/>
    <property type="match status" value="1"/>
</dbReference>
<feature type="chain" id="PRO_5036479315" evidence="2">
    <location>
        <begin position="25"/>
        <end position="750"/>
    </location>
</feature>
<dbReference type="Pfam" id="PF01757">
    <property type="entry name" value="Acyl_transf_3"/>
    <property type="match status" value="1"/>
</dbReference>
<organism evidence="4 5">
    <name type="scientific">Nephila pilipes</name>
    <name type="common">Giant wood spider</name>
    <name type="synonym">Nephila maculata</name>
    <dbReference type="NCBI Taxonomy" id="299642"/>
    <lineage>
        <taxon>Eukaryota</taxon>
        <taxon>Metazoa</taxon>
        <taxon>Ecdysozoa</taxon>
        <taxon>Arthropoda</taxon>
        <taxon>Chelicerata</taxon>
        <taxon>Arachnida</taxon>
        <taxon>Araneae</taxon>
        <taxon>Araneomorphae</taxon>
        <taxon>Entelegynae</taxon>
        <taxon>Araneoidea</taxon>
        <taxon>Nephilidae</taxon>
        <taxon>Nephila</taxon>
    </lineage>
</organism>
<protein>
    <submittedName>
        <fullName evidence="4">Nose resistant to fluoxetine protein 6</fullName>
    </submittedName>
</protein>
<feature type="transmembrane region" description="Helical" evidence="1">
    <location>
        <begin position="386"/>
        <end position="407"/>
    </location>
</feature>
<feature type="transmembrane region" description="Helical" evidence="1">
    <location>
        <begin position="637"/>
        <end position="656"/>
    </location>
</feature>
<feature type="signal peptide" evidence="2">
    <location>
        <begin position="1"/>
        <end position="24"/>
    </location>
</feature>
<keyword evidence="1" id="KW-0812">Transmembrane</keyword>